<feature type="signal peptide" evidence="11">
    <location>
        <begin position="1"/>
        <end position="22"/>
    </location>
</feature>
<feature type="transmembrane region" description="Helical" evidence="10">
    <location>
        <begin position="256"/>
        <end position="273"/>
    </location>
</feature>
<dbReference type="Proteomes" id="UP001138961">
    <property type="component" value="Unassembled WGS sequence"/>
</dbReference>
<dbReference type="PANTHER" id="PTHR10266:SF3">
    <property type="entry name" value="CYTOCHROME C1, HEME PROTEIN, MITOCHONDRIAL"/>
    <property type="match status" value="1"/>
</dbReference>
<feature type="chain" id="PRO_5045444859" description="Cytochrome c1" evidence="11">
    <location>
        <begin position="23"/>
        <end position="290"/>
    </location>
</feature>
<keyword evidence="14" id="KW-1185">Reference proteome</keyword>
<dbReference type="Gene3D" id="1.20.5.100">
    <property type="entry name" value="Cytochrome c1, transmembrane anchor, C-terminal"/>
    <property type="match status" value="1"/>
</dbReference>
<evidence type="ECO:0000256" key="3">
    <source>
        <dbReference type="ARBA" id="ARBA00022617"/>
    </source>
</evidence>
<evidence type="ECO:0000256" key="2">
    <source>
        <dbReference type="ARBA" id="ARBA00016165"/>
    </source>
</evidence>
<evidence type="ECO:0000256" key="9">
    <source>
        <dbReference type="PROSITE-ProRule" id="PRU00433"/>
    </source>
</evidence>
<keyword evidence="3 9" id="KW-0349">Heme</keyword>
<dbReference type="InterPro" id="IPR009056">
    <property type="entry name" value="Cyt_c-like_dom"/>
</dbReference>
<dbReference type="PROSITE" id="PS51007">
    <property type="entry name" value="CYTC"/>
    <property type="match status" value="1"/>
</dbReference>
<evidence type="ECO:0000256" key="10">
    <source>
        <dbReference type="SAM" id="Phobius"/>
    </source>
</evidence>
<comment type="subcellular location">
    <subcellularLocation>
        <location evidence="1">Membrane</location>
    </subcellularLocation>
</comment>
<accession>A0ABS8BT84</accession>
<dbReference type="SUPFAM" id="SSF46626">
    <property type="entry name" value="Cytochrome c"/>
    <property type="match status" value="1"/>
</dbReference>
<keyword evidence="7 9" id="KW-0408">Iron</keyword>
<keyword evidence="6 10" id="KW-1133">Transmembrane helix</keyword>
<dbReference type="InterPro" id="IPR036909">
    <property type="entry name" value="Cyt_c-like_dom_sf"/>
</dbReference>
<dbReference type="EMBL" id="JAJATZ010000003">
    <property type="protein sequence ID" value="MCB5198955.1"/>
    <property type="molecule type" value="Genomic_DNA"/>
</dbReference>
<dbReference type="InterPro" id="IPR002326">
    <property type="entry name" value="Cyt_c1"/>
</dbReference>
<evidence type="ECO:0000256" key="11">
    <source>
        <dbReference type="SAM" id="SignalP"/>
    </source>
</evidence>
<keyword evidence="8 10" id="KW-0472">Membrane</keyword>
<feature type="domain" description="Cytochrome c" evidence="12">
    <location>
        <begin position="46"/>
        <end position="135"/>
    </location>
</feature>
<comment type="caution">
    <text evidence="13">The sequence shown here is derived from an EMBL/GenBank/DDBJ whole genome shotgun (WGS) entry which is preliminary data.</text>
</comment>
<evidence type="ECO:0000259" key="12">
    <source>
        <dbReference type="PROSITE" id="PS51007"/>
    </source>
</evidence>
<evidence type="ECO:0000313" key="13">
    <source>
        <dbReference type="EMBL" id="MCB5198955.1"/>
    </source>
</evidence>
<evidence type="ECO:0000256" key="1">
    <source>
        <dbReference type="ARBA" id="ARBA00004370"/>
    </source>
</evidence>
<evidence type="ECO:0000256" key="7">
    <source>
        <dbReference type="ARBA" id="ARBA00023004"/>
    </source>
</evidence>
<protein>
    <recommendedName>
        <fullName evidence="2">Cytochrome c1</fullName>
    </recommendedName>
</protein>
<dbReference type="Gene3D" id="1.10.760.10">
    <property type="entry name" value="Cytochrome c-like domain"/>
    <property type="match status" value="1"/>
</dbReference>
<sequence length="290" mass="31572">MFRKLSLTTMMALALGAGAAHAASVEVEITDYAFPFEGPFGSYDTNQLQRGLKVYTEICSACHGLELVAFRTLSDEKGPALPEEQMRAYAENFEVFDQALDDGFGDFRPATPADRYPESSLANAPDLSLMAKSRAGFHGPYGTGISQLINGMGGAEYIASLLTGYEEEPECALEMETPMDGYYNVAFANGGFPEACKDDHGHHTVPGSWIAMAPPLYGDDLDYDDGTEATLEQSAQDVAAFLMWTAEPKMTARKQAGMTGVLFLSLLAVLLYLTNKKLWAPHKPKYKDEA</sequence>
<reference evidence="13" key="1">
    <citation type="submission" date="2021-10" db="EMBL/GenBank/DDBJ databases">
        <title>Loktanella gaetbuli sp. nov., isolated from a tidal flat.</title>
        <authorList>
            <person name="Park S."/>
            <person name="Yoon J.-H."/>
        </authorList>
    </citation>
    <scope>NUCLEOTIDE SEQUENCE</scope>
    <source>
        <strain evidence="13">TSTF-M6</strain>
    </source>
</reference>
<keyword evidence="4 10" id="KW-0812">Transmembrane</keyword>
<keyword evidence="11" id="KW-0732">Signal</keyword>
<evidence type="ECO:0000313" key="14">
    <source>
        <dbReference type="Proteomes" id="UP001138961"/>
    </source>
</evidence>
<keyword evidence="5 9" id="KW-0479">Metal-binding</keyword>
<organism evidence="13 14">
    <name type="scientific">Loktanella gaetbuli</name>
    <dbReference type="NCBI Taxonomy" id="2881335"/>
    <lineage>
        <taxon>Bacteria</taxon>
        <taxon>Pseudomonadati</taxon>
        <taxon>Pseudomonadota</taxon>
        <taxon>Alphaproteobacteria</taxon>
        <taxon>Rhodobacterales</taxon>
        <taxon>Roseobacteraceae</taxon>
        <taxon>Loktanella</taxon>
    </lineage>
</organism>
<dbReference type="Pfam" id="PF02167">
    <property type="entry name" value="Cytochrom_C1"/>
    <property type="match status" value="1"/>
</dbReference>
<gene>
    <name evidence="13" type="ORF">LGQ03_06860</name>
</gene>
<proteinExistence type="predicted"/>
<dbReference type="PANTHER" id="PTHR10266">
    <property type="entry name" value="CYTOCHROME C1"/>
    <property type="match status" value="1"/>
</dbReference>
<evidence type="ECO:0000256" key="8">
    <source>
        <dbReference type="ARBA" id="ARBA00023136"/>
    </source>
</evidence>
<evidence type="ECO:0000256" key="5">
    <source>
        <dbReference type="ARBA" id="ARBA00022723"/>
    </source>
</evidence>
<evidence type="ECO:0000256" key="6">
    <source>
        <dbReference type="ARBA" id="ARBA00022989"/>
    </source>
</evidence>
<name>A0ABS8BT84_9RHOB</name>
<dbReference type="PRINTS" id="PR00603">
    <property type="entry name" value="CYTOCHROMEC1"/>
</dbReference>
<evidence type="ECO:0000256" key="4">
    <source>
        <dbReference type="ARBA" id="ARBA00022692"/>
    </source>
</evidence>